<accession>A0A5M8FGT9</accession>
<protein>
    <recommendedName>
        <fullName evidence="3">Class I SAM-dependent methyltransferase</fullName>
    </recommendedName>
</protein>
<organism evidence="1 2">
    <name type="scientific">Thiohalocapsa marina</name>
    <dbReference type="NCBI Taxonomy" id="424902"/>
    <lineage>
        <taxon>Bacteria</taxon>
        <taxon>Pseudomonadati</taxon>
        <taxon>Pseudomonadota</taxon>
        <taxon>Gammaproteobacteria</taxon>
        <taxon>Chromatiales</taxon>
        <taxon>Chromatiaceae</taxon>
        <taxon>Thiohalocapsa</taxon>
    </lineage>
</organism>
<dbReference type="Proteomes" id="UP000322981">
    <property type="component" value="Unassembled WGS sequence"/>
</dbReference>
<dbReference type="Gene3D" id="3.40.50.150">
    <property type="entry name" value="Vaccinia Virus protein VP39"/>
    <property type="match status" value="1"/>
</dbReference>
<evidence type="ECO:0008006" key="3">
    <source>
        <dbReference type="Google" id="ProtNLM"/>
    </source>
</evidence>
<evidence type="ECO:0000313" key="2">
    <source>
        <dbReference type="Proteomes" id="UP000322981"/>
    </source>
</evidence>
<keyword evidence="2" id="KW-1185">Reference proteome</keyword>
<dbReference type="InterPro" id="IPR029063">
    <property type="entry name" value="SAM-dependent_MTases_sf"/>
</dbReference>
<dbReference type="AlphaFoldDB" id="A0A5M8FGT9"/>
<dbReference type="RefSeq" id="WP_150094048.1">
    <property type="nucleotide sequence ID" value="NZ_VWXX01000026.1"/>
</dbReference>
<proteinExistence type="predicted"/>
<sequence length="165" mass="18572">MHLKNLIKFFGGNSVLGFLRKKFQSPYVPVSKFLGDFQFESSCVKDIKDDIRKKYLYDGDLLEIFISGNSGAINKWHHYIPVYDRYLSRFTGKSPRVLELGVANGGGLQMWRRYFGESAVIFGVDISPECASFDGMSASVRIGSQADEKFLRAVVDEMGGGGHYY</sequence>
<evidence type="ECO:0000313" key="1">
    <source>
        <dbReference type="EMBL" id="KAA6183937.1"/>
    </source>
</evidence>
<name>A0A5M8FGT9_9GAMM</name>
<gene>
    <name evidence="1" type="ORF">F2Q65_14110</name>
</gene>
<reference evidence="1 2" key="1">
    <citation type="submission" date="2019-09" db="EMBL/GenBank/DDBJ databases">
        <title>Whole-genome sequence of the purple sulfur bacterium Thiohalocapsa marina DSM 19078.</title>
        <authorList>
            <person name="Kyndt J.A."/>
            <person name="Meyer T.E."/>
        </authorList>
    </citation>
    <scope>NUCLEOTIDE SEQUENCE [LARGE SCALE GENOMIC DNA]</scope>
    <source>
        <strain evidence="1 2">DSM 19078</strain>
    </source>
</reference>
<dbReference type="EMBL" id="VWXX01000026">
    <property type="protein sequence ID" value="KAA6183937.1"/>
    <property type="molecule type" value="Genomic_DNA"/>
</dbReference>
<dbReference type="OrthoDB" id="9801954at2"/>
<dbReference type="SUPFAM" id="SSF53335">
    <property type="entry name" value="S-adenosyl-L-methionine-dependent methyltransferases"/>
    <property type="match status" value="1"/>
</dbReference>
<comment type="caution">
    <text evidence="1">The sequence shown here is derived from an EMBL/GenBank/DDBJ whole genome shotgun (WGS) entry which is preliminary data.</text>
</comment>